<dbReference type="Proteomes" id="UP000034681">
    <property type="component" value="Unassembled WGS sequence"/>
</dbReference>
<evidence type="ECO:0000313" key="2">
    <source>
        <dbReference type="Proteomes" id="UP000034681"/>
    </source>
</evidence>
<reference evidence="1" key="1">
    <citation type="submission" date="2012-04" db="EMBL/GenBank/DDBJ databases">
        <authorList>
            <person name="Borisov I.G."/>
            <person name="Ivanikova N.V."/>
            <person name="Pinevich A.V."/>
        </authorList>
    </citation>
    <scope>NUCLEOTIDE SEQUENCE</scope>
    <source>
        <strain evidence="1">CALU 1027</strain>
    </source>
</reference>
<dbReference type="Pfam" id="PF11061">
    <property type="entry name" value="Tsr0524-like"/>
    <property type="match status" value="1"/>
</dbReference>
<comment type="caution">
    <text evidence="1">The sequence shown here is derived from an EMBL/GenBank/DDBJ whole genome shotgun (WGS) entry which is preliminary data.</text>
</comment>
<dbReference type="OrthoDB" id="426811at2"/>
<dbReference type="InterPro" id="IPR021291">
    <property type="entry name" value="Tsr0524-like"/>
</dbReference>
<dbReference type="eggNOG" id="ENOG5032ZJ2">
    <property type="taxonomic scope" value="Bacteria"/>
</dbReference>
<dbReference type="AlphaFoldDB" id="A0A0M2PUE7"/>
<dbReference type="EMBL" id="AJTX02000010">
    <property type="protein sequence ID" value="KKI98273.1"/>
    <property type="molecule type" value="Genomic_DNA"/>
</dbReference>
<gene>
    <name evidence="1" type="ORF">PROH_20680</name>
</gene>
<sequence>MGIGQKVRVTSIRDGLSGGVKQLVESGSIGEVKGYRVLDGANVGVVVKFNDDFSTWFFEEEVEPASGGRFRR</sequence>
<proteinExistence type="predicted"/>
<protein>
    <submittedName>
        <fullName evidence="1">Cytochrome B6</fullName>
    </submittedName>
</protein>
<dbReference type="STRING" id="317619.GCA_000332315_03006"/>
<name>A0A0M2PUE7_PROHO</name>
<organism evidence="1 2">
    <name type="scientific">Prochlorothrix hollandica PCC 9006 = CALU 1027</name>
    <dbReference type="NCBI Taxonomy" id="317619"/>
    <lineage>
        <taxon>Bacteria</taxon>
        <taxon>Bacillati</taxon>
        <taxon>Cyanobacteriota</taxon>
        <taxon>Cyanophyceae</taxon>
        <taxon>Prochlorotrichales</taxon>
        <taxon>Prochlorotrichaceae</taxon>
        <taxon>Prochlorothrix</taxon>
    </lineage>
</organism>
<keyword evidence="2" id="KW-1185">Reference proteome</keyword>
<accession>A0A0M2PUE7</accession>
<evidence type="ECO:0000313" key="1">
    <source>
        <dbReference type="EMBL" id="KKI98273.1"/>
    </source>
</evidence>